<dbReference type="GO" id="GO:0003755">
    <property type="term" value="F:peptidyl-prolyl cis-trans isomerase activity"/>
    <property type="evidence" value="ECO:0007669"/>
    <property type="project" value="UniProtKB-UniRule"/>
</dbReference>
<proteinExistence type="inferred from homology"/>
<dbReference type="GO" id="GO:0043022">
    <property type="term" value="F:ribosome binding"/>
    <property type="evidence" value="ECO:0007669"/>
    <property type="project" value="TreeGrafter"/>
</dbReference>
<dbReference type="InterPro" id="IPR037041">
    <property type="entry name" value="Trigger_fac_C_sf"/>
</dbReference>
<dbReference type="InterPro" id="IPR036611">
    <property type="entry name" value="Trigger_fac_ribosome-bd_sf"/>
</dbReference>
<dbReference type="GO" id="GO:0044183">
    <property type="term" value="F:protein folding chaperone"/>
    <property type="evidence" value="ECO:0007669"/>
    <property type="project" value="TreeGrafter"/>
</dbReference>
<feature type="domain" description="PPIase FKBP-type" evidence="14">
    <location>
        <begin position="160"/>
        <end position="220"/>
    </location>
</feature>
<keyword evidence="16" id="KW-1185">Reference proteome</keyword>
<dbReference type="InterPro" id="IPR001179">
    <property type="entry name" value="PPIase_FKBP_dom"/>
</dbReference>
<dbReference type="PANTHER" id="PTHR30560">
    <property type="entry name" value="TRIGGER FACTOR CHAPERONE AND PEPTIDYL-PROLYL CIS/TRANS ISOMERASE"/>
    <property type="match status" value="1"/>
</dbReference>
<dbReference type="GO" id="GO:0051301">
    <property type="term" value="P:cell division"/>
    <property type="evidence" value="ECO:0007669"/>
    <property type="project" value="UniProtKB-KW"/>
</dbReference>
<dbReference type="EC" id="5.2.1.8" evidence="3 11"/>
<dbReference type="Pfam" id="PF05698">
    <property type="entry name" value="Trigger_C"/>
    <property type="match status" value="1"/>
</dbReference>
<comment type="domain">
    <text evidence="11">Consists of 3 domains; the N-terminus binds the ribosome, the middle domain has PPIase activity, while the C-terminus has intrinsic chaperone activity on its own.</text>
</comment>
<dbReference type="SUPFAM" id="SSF102735">
    <property type="entry name" value="Trigger factor ribosome-binding domain"/>
    <property type="match status" value="1"/>
</dbReference>
<evidence type="ECO:0000259" key="14">
    <source>
        <dbReference type="PROSITE" id="PS50059"/>
    </source>
</evidence>
<dbReference type="Pfam" id="PF05697">
    <property type="entry name" value="Trigger_N"/>
    <property type="match status" value="1"/>
</dbReference>
<dbReference type="Gene3D" id="3.10.50.40">
    <property type="match status" value="1"/>
</dbReference>
<evidence type="ECO:0000256" key="4">
    <source>
        <dbReference type="ARBA" id="ARBA00016902"/>
    </source>
</evidence>
<gene>
    <name evidence="11" type="primary">tig</name>
    <name evidence="15" type="ORF">SD28_03760</name>
</gene>
<keyword evidence="8 11" id="KW-0413">Isomerase</keyword>
<dbReference type="PROSITE" id="PS50059">
    <property type="entry name" value="FKBP_PPIASE"/>
    <property type="match status" value="1"/>
</dbReference>
<dbReference type="Gene3D" id="1.10.3120.10">
    <property type="entry name" value="Trigger factor, C-terminal domain"/>
    <property type="match status" value="1"/>
</dbReference>
<sequence>MHVTVEKKEGINCSLLIEVPANEIDNMVAQKISQTAKSIKLDGFRPGKVPVSLVKNKYGEQIRFEVISDLIPKKYTKAIQDEKLEVAGVEVDLKENKEGQNLKFVVNLELFPEVEVNGYEKIEVQKPIVELSDKEVKQMIENLRKQLATYSEVDRVVKTDDKVTIDFVGKKDGEVFEGGSANDTDVIIGSGQMIPGFEDGIVGMQKDEQKTITVIFPKDYKNEDLAGKEAQFDITLKKIQQPELPEINEEFIEKFGVKGGVDNFEAEIKENMQRELKFIIQRKVKEQVFKGLREIVEFDVPKALIKREIDAAKQNLLNSMGGAKSNFDINQLPDNLFEANAKQKVKTSLILDSIIKTQSFEVDDKDVDSLLDEMVQAYEEPEKTKSQIKKNSREMNNLRALVIENKLTDWVLQQAKVSDKKEDFFEIIKENMQAQRAGF</sequence>
<evidence type="ECO:0000256" key="8">
    <source>
        <dbReference type="ARBA" id="ARBA00023235"/>
    </source>
</evidence>
<dbReference type="HAMAP" id="MF_00303">
    <property type="entry name" value="Trigger_factor_Tig"/>
    <property type="match status" value="1"/>
</dbReference>
<keyword evidence="7 11" id="KW-0143">Chaperone</keyword>
<keyword evidence="6 11" id="KW-0697">Rotamase</keyword>
<reference evidence="15 16" key="1">
    <citation type="submission" date="2014-12" db="EMBL/GenBank/DDBJ databases">
        <title>Complete genome sequence of Francisella guanzhouensis strain 08HL01032 isolated from air-conditioning system in China.</title>
        <authorList>
            <person name="Svensson D."/>
            <person name="Ohrman C."/>
            <person name="Backman S."/>
            <person name="Karlsson E."/>
            <person name="Nilsson E."/>
            <person name="Bystrom M."/>
            <person name="Larkeryd A."/>
            <person name="Stenberg P."/>
            <person name="Scholtz H.C."/>
            <person name="Forsman M."/>
            <person name="Sjodin A."/>
        </authorList>
    </citation>
    <scope>NUCLEOTIDE SEQUENCE [LARGE SCALE GENOMIC DNA]</scope>
    <source>
        <strain evidence="15 16">08HL01032</strain>
    </source>
</reference>
<dbReference type="SUPFAM" id="SSF54534">
    <property type="entry name" value="FKBP-like"/>
    <property type="match status" value="1"/>
</dbReference>
<protein>
    <recommendedName>
        <fullName evidence="4 11">Trigger factor</fullName>
        <shortName evidence="11">TF</shortName>
        <ecNumber evidence="3 11">5.2.1.8</ecNumber>
    </recommendedName>
    <alternativeName>
        <fullName evidence="10 11">PPIase</fullName>
    </alternativeName>
</protein>
<dbReference type="InterPro" id="IPR008880">
    <property type="entry name" value="Trigger_fac_C"/>
</dbReference>
<evidence type="ECO:0000256" key="5">
    <source>
        <dbReference type="ARBA" id="ARBA00022618"/>
    </source>
</evidence>
<dbReference type="InterPro" id="IPR005215">
    <property type="entry name" value="Trig_fac"/>
</dbReference>
<evidence type="ECO:0000256" key="10">
    <source>
        <dbReference type="ARBA" id="ARBA00029986"/>
    </source>
</evidence>
<dbReference type="SUPFAM" id="SSF109998">
    <property type="entry name" value="Triger factor/SurA peptide-binding domain-like"/>
    <property type="match status" value="1"/>
</dbReference>
<dbReference type="RefSeq" id="WP_039124228.1">
    <property type="nucleotide sequence ID" value="NZ_CP010427.1"/>
</dbReference>
<dbReference type="Proteomes" id="UP000031104">
    <property type="component" value="Chromosome"/>
</dbReference>
<dbReference type="AlphaFoldDB" id="A0A0A8E4C1"/>
<dbReference type="InterPro" id="IPR027304">
    <property type="entry name" value="Trigger_fact/SurA_dom_sf"/>
</dbReference>
<evidence type="ECO:0000256" key="7">
    <source>
        <dbReference type="ARBA" id="ARBA00023186"/>
    </source>
</evidence>
<keyword evidence="9 11" id="KW-0131">Cell cycle</keyword>
<evidence type="ECO:0000313" key="15">
    <source>
        <dbReference type="EMBL" id="AJC48809.1"/>
    </source>
</evidence>
<evidence type="ECO:0000256" key="9">
    <source>
        <dbReference type="ARBA" id="ARBA00023306"/>
    </source>
</evidence>
<keyword evidence="11" id="KW-0963">Cytoplasm</keyword>
<dbReference type="PANTHER" id="PTHR30560:SF3">
    <property type="entry name" value="TRIGGER FACTOR-LIKE PROTEIN TIG, CHLOROPLASTIC"/>
    <property type="match status" value="1"/>
</dbReference>
<dbReference type="FunFam" id="3.10.50.40:FF:000001">
    <property type="entry name" value="Trigger factor"/>
    <property type="match status" value="1"/>
</dbReference>
<organism evidence="15 16">
    <name type="scientific">Allofrancisella guangzhouensis</name>
    <dbReference type="NCBI Taxonomy" id="594679"/>
    <lineage>
        <taxon>Bacteria</taxon>
        <taxon>Pseudomonadati</taxon>
        <taxon>Pseudomonadota</taxon>
        <taxon>Gammaproteobacteria</taxon>
        <taxon>Thiotrichales</taxon>
        <taxon>Francisellaceae</taxon>
        <taxon>Allofrancisella</taxon>
    </lineage>
</organism>
<dbReference type="KEGG" id="fgu:SD28_03760"/>
<dbReference type="OrthoDB" id="9767721at2"/>
<evidence type="ECO:0000256" key="1">
    <source>
        <dbReference type="ARBA" id="ARBA00000971"/>
    </source>
</evidence>
<evidence type="ECO:0000256" key="13">
    <source>
        <dbReference type="RuleBase" id="RU003914"/>
    </source>
</evidence>
<dbReference type="GO" id="GO:0051083">
    <property type="term" value="P:'de novo' cotranslational protein folding"/>
    <property type="evidence" value="ECO:0007669"/>
    <property type="project" value="TreeGrafter"/>
</dbReference>
<evidence type="ECO:0000256" key="6">
    <source>
        <dbReference type="ARBA" id="ARBA00023110"/>
    </source>
</evidence>
<dbReference type="STRING" id="594679.SD28_03760"/>
<dbReference type="GO" id="GO:0005737">
    <property type="term" value="C:cytoplasm"/>
    <property type="evidence" value="ECO:0007669"/>
    <property type="project" value="UniProtKB-SubCell"/>
</dbReference>
<evidence type="ECO:0000256" key="2">
    <source>
        <dbReference type="ARBA" id="ARBA00005464"/>
    </source>
</evidence>
<dbReference type="NCBIfam" id="TIGR00115">
    <property type="entry name" value="tig"/>
    <property type="match status" value="1"/>
</dbReference>
<dbReference type="Pfam" id="PF00254">
    <property type="entry name" value="FKBP_C"/>
    <property type="match status" value="1"/>
</dbReference>
<dbReference type="Gene3D" id="3.30.70.1050">
    <property type="entry name" value="Trigger factor ribosome-binding domain"/>
    <property type="match status" value="1"/>
</dbReference>
<dbReference type="EMBL" id="CP010427">
    <property type="protein sequence ID" value="AJC48809.1"/>
    <property type="molecule type" value="Genomic_DNA"/>
</dbReference>
<comment type="similarity">
    <text evidence="2 11 13">Belongs to the FKBP-type PPIase family. Tig subfamily.</text>
</comment>
<evidence type="ECO:0000256" key="11">
    <source>
        <dbReference type="HAMAP-Rule" id="MF_00303"/>
    </source>
</evidence>
<dbReference type="GO" id="GO:0015031">
    <property type="term" value="P:protein transport"/>
    <property type="evidence" value="ECO:0007669"/>
    <property type="project" value="UniProtKB-UniRule"/>
</dbReference>
<dbReference type="PIRSF" id="PIRSF003095">
    <property type="entry name" value="Trigger_factor"/>
    <property type="match status" value="1"/>
</dbReference>
<comment type="catalytic activity">
    <reaction evidence="1 11 12">
        <text>[protein]-peptidylproline (omega=180) = [protein]-peptidylproline (omega=0)</text>
        <dbReference type="Rhea" id="RHEA:16237"/>
        <dbReference type="Rhea" id="RHEA-COMP:10747"/>
        <dbReference type="Rhea" id="RHEA-COMP:10748"/>
        <dbReference type="ChEBI" id="CHEBI:83833"/>
        <dbReference type="ChEBI" id="CHEBI:83834"/>
        <dbReference type="EC" id="5.2.1.8"/>
    </reaction>
</comment>
<keyword evidence="5 11" id="KW-0132">Cell division</keyword>
<evidence type="ECO:0000256" key="3">
    <source>
        <dbReference type="ARBA" id="ARBA00013194"/>
    </source>
</evidence>
<accession>A0A0A8E4C1</accession>
<dbReference type="InterPro" id="IPR046357">
    <property type="entry name" value="PPIase_dom_sf"/>
</dbReference>
<dbReference type="InterPro" id="IPR008881">
    <property type="entry name" value="Trigger_fac_ribosome-bd_bac"/>
</dbReference>
<comment type="function">
    <text evidence="11">Involved in protein export. Acts as a chaperone by maintaining the newly synthesized protein in an open conformation. Functions as a peptidyl-prolyl cis-trans isomerase.</text>
</comment>
<dbReference type="GO" id="GO:0043335">
    <property type="term" value="P:protein unfolding"/>
    <property type="evidence" value="ECO:0007669"/>
    <property type="project" value="TreeGrafter"/>
</dbReference>
<name>A0A0A8E4C1_9GAMM</name>
<evidence type="ECO:0000313" key="16">
    <source>
        <dbReference type="Proteomes" id="UP000031104"/>
    </source>
</evidence>
<comment type="subcellular location">
    <subcellularLocation>
        <location evidence="11">Cytoplasm</location>
    </subcellularLocation>
    <text evidence="11">About half TF is bound to the ribosome near the polypeptide exit tunnel while the other half is free in the cytoplasm.</text>
</comment>
<evidence type="ECO:0000256" key="12">
    <source>
        <dbReference type="PROSITE-ProRule" id="PRU00277"/>
    </source>
</evidence>
<dbReference type="HOGENOM" id="CLU_033058_2_0_6"/>